<feature type="compositionally biased region" description="Polar residues" evidence="3">
    <location>
        <begin position="243"/>
        <end position="252"/>
    </location>
</feature>
<keyword evidence="5" id="KW-1185">Reference proteome</keyword>
<dbReference type="Gene3D" id="2.120.10.80">
    <property type="entry name" value="Kelch-type beta propeller"/>
    <property type="match status" value="1"/>
</dbReference>
<feature type="compositionally biased region" description="Acidic residues" evidence="3">
    <location>
        <begin position="171"/>
        <end position="180"/>
    </location>
</feature>
<dbReference type="InterPro" id="IPR006652">
    <property type="entry name" value="Kelch_1"/>
</dbReference>
<dbReference type="Proteomes" id="UP000694408">
    <property type="component" value="Unplaced"/>
</dbReference>
<feature type="compositionally biased region" description="Basic and acidic residues" evidence="3">
    <location>
        <begin position="424"/>
        <end position="436"/>
    </location>
</feature>
<dbReference type="InterPro" id="IPR015915">
    <property type="entry name" value="Kelch-typ_b-propeller"/>
</dbReference>
<evidence type="ECO:0000313" key="5">
    <source>
        <dbReference type="Proteomes" id="UP000694408"/>
    </source>
</evidence>
<feature type="compositionally biased region" description="Basic and acidic residues" evidence="3">
    <location>
        <begin position="231"/>
        <end position="240"/>
    </location>
</feature>
<feature type="region of interest" description="Disordered" evidence="3">
    <location>
        <begin position="118"/>
        <end position="197"/>
    </location>
</feature>
<protein>
    <submittedName>
        <fullName evidence="4">Kelch domain containing 7A</fullName>
    </submittedName>
</protein>
<dbReference type="Pfam" id="PF01344">
    <property type="entry name" value="Kelch_1"/>
    <property type="match status" value="2"/>
</dbReference>
<feature type="compositionally biased region" description="Low complexity" evidence="3">
    <location>
        <begin position="392"/>
        <end position="412"/>
    </location>
</feature>
<accession>A0A8C5JHT3</accession>
<proteinExistence type="predicted"/>
<feature type="compositionally biased region" description="Polar residues" evidence="3">
    <location>
        <begin position="556"/>
        <end position="565"/>
    </location>
</feature>
<evidence type="ECO:0000313" key="4">
    <source>
        <dbReference type="Ensembl" id="ENSJHYP00000017661.1"/>
    </source>
</evidence>
<feature type="region of interest" description="Disordered" evidence="3">
    <location>
        <begin position="212"/>
        <end position="280"/>
    </location>
</feature>
<feature type="region of interest" description="Disordered" evidence="3">
    <location>
        <begin position="475"/>
        <end position="499"/>
    </location>
</feature>
<feature type="compositionally biased region" description="Basic and acidic residues" evidence="3">
    <location>
        <begin position="128"/>
        <end position="139"/>
    </location>
</feature>
<dbReference type="InterPro" id="IPR052310">
    <property type="entry name" value="Kelch/BTB_domain_protein"/>
</dbReference>
<organism evidence="4 5">
    <name type="scientific">Junco hyemalis</name>
    <name type="common">Dark-eyed junco</name>
    <dbReference type="NCBI Taxonomy" id="40217"/>
    <lineage>
        <taxon>Eukaryota</taxon>
        <taxon>Metazoa</taxon>
        <taxon>Chordata</taxon>
        <taxon>Craniata</taxon>
        <taxon>Vertebrata</taxon>
        <taxon>Euteleostomi</taxon>
        <taxon>Archelosauria</taxon>
        <taxon>Archosauria</taxon>
        <taxon>Dinosauria</taxon>
        <taxon>Saurischia</taxon>
        <taxon>Theropoda</taxon>
        <taxon>Coelurosauria</taxon>
        <taxon>Aves</taxon>
        <taxon>Neognathae</taxon>
        <taxon>Neoaves</taxon>
        <taxon>Telluraves</taxon>
        <taxon>Australaves</taxon>
        <taxon>Passeriformes</taxon>
        <taxon>Passerellidae</taxon>
        <taxon>Junco</taxon>
    </lineage>
</organism>
<dbReference type="SMART" id="SM00612">
    <property type="entry name" value="Kelch"/>
    <property type="match status" value="2"/>
</dbReference>
<dbReference type="OMA" id="GTNFFHI"/>
<dbReference type="SUPFAM" id="SSF117281">
    <property type="entry name" value="Kelch motif"/>
    <property type="match status" value="1"/>
</dbReference>
<dbReference type="Ensembl" id="ENSJHYT00000021337.1">
    <property type="protein sequence ID" value="ENSJHYP00000017661.1"/>
    <property type="gene ID" value="ENSJHYG00000013487.1"/>
</dbReference>
<dbReference type="PANTHER" id="PTHR45972">
    <property type="entry name" value="BTB_2 DOMAIN-CONTAINING PROTEIN"/>
    <property type="match status" value="1"/>
</dbReference>
<evidence type="ECO:0000256" key="2">
    <source>
        <dbReference type="ARBA" id="ARBA00022737"/>
    </source>
</evidence>
<feature type="region of interest" description="Disordered" evidence="3">
    <location>
        <begin position="314"/>
        <end position="344"/>
    </location>
</feature>
<evidence type="ECO:0000256" key="3">
    <source>
        <dbReference type="SAM" id="MobiDB-lite"/>
    </source>
</evidence>
<reference evidence="4" key="1">
    <citation type="submission" date="2025-08" db="UniProtKB">
        <authorList>
            <consortium name="Ensembl"/>
        </authorList>
    </citation>
    <scope>IDENTIFICATION</scope>
</reference>
<dbReference type="PANTHER" id="PTHR45972:SF1">
    <property type="entry name" value="KELCH DOMAIN-CONTAINING PROTEIN 7A"/>
    <property type="match status" value="1"/>
</dbReference>
<name>A0A8C5JHT3_JUNHY</name>
<keyword evidence="2" id="KW-0677">Repeat</keyword>
<keyword evidence="1" id="KW-0880">Kelch repeat</keyword>
<evidence type="ECO:0000256" key="1">
    <source>
        <dbReference type="ARBA" id="ARBA00022441"/>
    </source>
</evidence>
<dbReference type="AlphaFoldDB" id="A0A8C5JHT3"/>
<feature type="compositionally biased region" description="Basic and acidic residues" evidence="3">
    <location>
        <begin position="481"/>
        <end position="492"/>
    </location>
</feature>
<sequence length="926" mass="97554">MFSLPLRPSPSLSLRFPGQQSRPWAAPFPGAQPIPNIRGSSGSLLPALPAQSHLVPARRAPASPGKSLIGSSAFPHGKMPQRVPPAWHSDMPLPGKLLLSAAALLLLSLAFRFYRNRSPPPGKIPPGEQRENRDGDGALRRRRKDGGDKCGNGPGMQHEGLWGEQSFARNEEEEEGEELGSELFPSKAPLSPAGMERELGRELGWKLGIKSESEAGVELGGDPGSRMGSEPGKELGKEPGSELGSQPGSKSGSRLGIKSGSRLGIKPGNTPGRKPGSKLIMKPVNELGSEQTNELGNKLGKKLGIKSGIELGNEAGSKLESKAGIEVGSEPESKLGSEPGSRAEILLGSEPGILLGSDLGSKAGVEVGSEPGMLLGSELGSHDPGAVAAARGSPAGTDAAAPSSGSSPGIPDARTEGDGCAQSAERDAAGAGRSREGSTGSVRTLSVTSSLGLLLTASEAGSDTSYRFSSVAKIQVEENFIPERQDKDRDSLPRPGLRGKVYDYFVQSTSESVSKRTSLPFVPVGTSQCHRERDQAEPRGSGTQGENPALEIPDPDTSSAPQEGTENLPEPPSPGGKSSTPQLPLPGGAPAAGPEPSQVSLPAQVHLGNCSEVLRAAKAQQLRALQDAALQVMSANLLQVLRSPNIYGRLNAGERELLPALRSRGRPRLVVADVPPAEPGHRRGRLCYYDEDGDCWCQLCQLPAGVAGRGCAVCSMFNYLFLVPGWEGTGRARSPSRRVLCYDPLSDSWCDICPLRQARPHCQLVALDGHLYAIGGECLATVERYDPRRDRWAFAAALPRDTFAVAHAATACDGDIYVTGGTLRSLLLRYDARGDSWAASPAIGDKDRTAELVSAHGFLYRFQLRRGAGGTEVAVSRCSASARLWYRCGSRPLPELAGLRCAALGGLVHCLGRGFHLRFLADPVSP</sequence>
<reference evidence="4" key="2">
    <citation type="submission" date="2025-09" db="UniProtKB">
        <authorList>
            <consortium name="Ensembl"/>
        </authorList>
    </citation>
    <scope>IDENTIFICATION</scope>
</reference>
<feature type="region of interest" description="Disordered" evidence="3">
    <location>
        <begin position="357"/>
        <end position="445"/>
    </location>
</feature>
<feature type="region of interest" description="Disordered" evidence="3">
    <location>
        <begin position="512"/>
        <end position="599"/>
    </location>
</feature>